<reference evidence="2 3" key="1">
    <citation type="submission" date="2014-02" db="EMBL/GenBank/DDBJ databases">
        <title>The genome sequence of Colletotrichum fioriniae PJ7.</title>
        <authorList>
            <person name="Baroncelli R."/>
            <person name="Thon M.R."/>
        </authorList>
    </citation>
    <scope>NUCLEOTIDE SEQUENCE [LARGE SCALE GENOMIC DNA]</scope>
    <source>
        <strain evidence="2 3">PJ7</strain>
    </source>
</reference>
<feature type="region of interest" description="Disordered" evidence="1">
    <location>
        <begin position="1"/>
        <end position="41"/>
    </location>
</feature>
<sequence length="85" mass="9283">MVSGMMYDPSTRFSTKAATEPAASRATSTRSTTTSMPSKRWARRRRRFYSSCWANLASSHSSRPLCRSTTAATSSLALSLLPTST</sequence>
<evidence type="ECO:0000256" key="1">
    <source>
        <dbReference type="SAM" id="MobiDB-lite"/>
    </source>
</evidence>
<keyword evidence="3" id="KW-1185">Reference proteome</keyword>
<evidence type="ECO:0000313" key="3">
    <source>
        <dbReference type="Proteomes" id="UP000020467"/>
    </source>
</evidence>
<gene>
    <name evidence="2" type="ORF">CFIO01_03639</name>
</gene>
<organism evidence="2 3">
    <name type="scientific">Colletotrichum fioriniae PJ7</name>
    <dbReference type="NCBI Taxonomy" id="1445577"/>
    <lineage>
        <taxon>Eukaryota</taxon>
        <taxon>Fungi</taxon>
        <taxon>Dikarya</taxon>
        <taxon>Ascomycota</taxon>
        <taxon>Pezizomycotina</taxon>
        <taxon>Sordariomycetes</taxon>
        <taxon>Hypocreomycetidae</taxon>
        <taxon>Glomerellales</taxon>
        <taxon>Glomerellaceae</taxon>
        <taxon>Colletotrichum</taxon>
        <taxon>Colletotrichum acutatum species complex</taxon>
    </lineage>
</organism>
<dbReference type="KEGG" id="cfj:CFIO01_03639"/>
<dbReference type="Proteomes" id="UP000020467">
    <property type="component" value="Unassembled WGS sequence"/>
</dbReference>
<feature type="compositionally biased region" description="Low complexity" evidence="1">
    <location>
        <begin position="15"/>
        <end position="39"/>
    </location>
</feature>
<comment type="caution">
    <text evidence="2">The sequence shown here is derived from an EMBL/GenBank/DDBJ whole genome shotgun (WGS) entry which is preliminary data.</text>
</comment>
<evidence type="ECO:0000313" key="2">
    <source>
        <dbReference type="EMBL" id="EXF79522.1"/>
    </source>
</evidence>
<name>A0A010QHV5_9PEZI</name>
<dbReference type="EMBL" id="JARH01000547">
    <property type="protein sequence ID" value="EXF79522.1"/>
    <property type="molecule type" value="Genomic_DNA"/>
</dbReference>
<accession>A0A010QHV5</accession>
<dbReference type="HOGENOM" id="CLU_2512481_0_0_1"/>
<protein>
    <submittedName>
        <fullName evidence="2">Uncharacterized protein</fullName>
    </submittedName>
</protein>
<dbReference type="AlphaFoldDB" id="A0A010QHV5"/>
<proteinExistence type="predicted"/>